<dbReference type="InterPro" id="IPR010131">
    <property type="entry name" value="MdtP/NodT-like"/>
</dbReference>
<keyword evidence="2" id="KW-0732">Signal</keyword>
<gene>
    <name evidence="3" type="ORF">CEK71_08595</name>
</gene>
<dbReference type="PROSITE" id="PS51257">
    <property type="entry name" value="PROKAR_LIPOPROTEIN"/>
    <property type="match status" value="1"/>
</dbReference>
<evidence type="ECO:0000256" key="1">
    <source>
        <dbReference type="ARBA" id="ARBA00007613"/>
    </source>
</evidence>
<keyword evidence="2" id="KW-0472">Membrane</keyword>
<comment type="similarity">
    <text evidence="1 2">Belongs to the outer membrane factor (OMF) (TC 1.B.17) family.</text>
</comment>
<evidence type="ECO:0000313" key="3">
    <source>
        <dbReference type="EMBL" id="ASF46136.1"/>
    </source>
</evidence>
<dbReference type="Gene3D" id="2.20.200.10">
    <property type="entry name" value="Outer membrane efflux proteins (OEP)"/>
    <property type="match status" value="1"/>
</dbReference>
<reference evidence="3 4" key="1">
    <citation type="submission" date="2017-06" db="EMBL/GenBank/DDBJ databases">
        <title>Genome Sequencing of the methanotroph Methylovulum psychrotolerants str. HV10-M2 isolated from a high-altitude environment.</title>
        <authorList>
            <person name="Mateos-Rivera A."/>
        </authorList>
    </citation>
    <scope>NUCLEOTIDE SEQUENCE [LARGE SCALE GENOMIC DNA]</scope>
    <source>
        <strain evidence="3 4">HV10_M2</strain>
    </source>
</reference>
<dbReference type="KEGG" id="mpsy:CEK71_08595"/>
<evidence type="ECO:0000313" key="4">
    <source>
        <dbReference type="Proteomes" id="UP000197019"/>
    </source>
</evidence>
<dbReference type="Pfam" id="PF02321">
    <property type="entry name" value="OEP"/>
    <property type="match status" value="2"/>
</dbReference>
<name>A0A1Z4BXW5_9GAMM</name>
<feature type="signal peptide" evidence="2">
    <location>
        <begin position="1"/>
        <end position="34"/>
    </location>
</feature>
<dbReference type="OrthoDB" id="9770517at2"/>
<dbReference type="GO" id="GO:0009279">
    <property type="term" value="C:cell outer membrane"/>
    <property type="evidence" value="ECO:0007669"/>
    <property type="project" value="UniProtKB-SubCell"/>
</dbReference>
<dbReference type="AlphaFoldDB" id="A0A1Z4BXW5"/>
<dbReference type="Gene3D" id="1.20.1600.10">
    <property type="entry name" value="Outer membrane efflux proteins (OEP)"/>
    <property type="match status" value="1"/>
</dbReference>
<dbReference type="NCBIfam" id="TIGR01845">
    <property type="entry name" value="outer_NodT"/>
    <property type="match status" value="1"/>
</dbReference>
<organism evidence="3 4">
    <name type="scientific">Methylovulum psychrotolerans</name>
    <dbReference type="NCBI Taxonomy" id="1704499"/>
    <lineage>
        <taxon>Bacteria</taxon>
        <taxon>Pseudomonadati</taxon>
        <taxon>Pseudomonadota</taxon>
        <taxon>Gammaproteobacteria</taxon>
        <taxon>Methylococcales</taxon>
        <taxon>Methylococcaceae</taxon>
        <taxon>Methylovulum</taxon>
    </lineage>
</organism>
<dbReference type="PANTHER" id="PTHR30203:SF33">
    <property type="entry name" value="BLR4455 PROTEIN"/>
    <property type="match status" value="1"/>
</dbReference>
<evidence type="ECO:0000256" key="2">
    <source>
        <dbReference type="RuleBase" id="RU362097"/>
    </source>
</evidence>
<keyword evidence="2" id="KW-0812">Transmembrane</keyword>
<comment type="subcellular location">
    <subcellularLocation>
        <location evidence="2">Cell outer membrane</location>
        <topology evidence="2">Lipid-anchor</topology>
    </subcellularLocation>
</comment>
<keyword evidence="2" id="KW-0449">Lipoprotein</keyword>
<dbReference type="PANTHER" id="PTHR30203">
    <property type="entry name" value="OUTER MEMBRANE CATION EFFLUX PROTEIN"/>
    <property type="match status" value="1"/>
</dbReference>
<feature type="chain" id="PRO_5011811794" evidence="2">
    <location>
        <begin position="35"/>
        <end position="516"/>
    </location>
</feature>
<dbReference type="SUPFAM" id="SSF56954">
    <property type="entry name" value="Outer membrane efflux proteins (OEP)"/>
    <property type="match status" value="1"/>
</dbReference>
<keyword evidence="4" id="KW-1185">Reference proteome</keyword>
<protein>
    <submittedName>
        <fullName evidence="3">RND transporter</fullName>
    </submittedName>
</protein>
<sequence length="516" mass="56021">MAFTLRNPPASTARFGFRLGLIASLMAVSSCTMGPDFTSPAAPDVKTYSPHGETEQAVHALAFGKQMPSKWWTLFHSKPLTALIEQAIKHNPDLQSAYATLVQARENAISQQSSLWPALDATGYATRQQVSGAQFGSPSRGSSVFNLFNTSIGVSYTLDAFGSVRRQIEGMDAQAEYQRFQLEGAFLTIASNIVTTAVLEASLRAQITATQAMMTDQAEQLAVLQQQFDLGGIAKTAVLAQQSLLEQTKTTLPPLQQQLAQARNRLKVLVGTYPSTDLAAQFKLDELQLPDSLPLSLPSQLVRQRPDIRAQEALLHAASAQIGVVIASVFPNFTLKANVSTIATEAGNLFAPGSDIWNMTANLAQPIFHGGQLTHQRLVAKAAYQQVAEQYRSTVLKAFENVADSLSALRYDADALQAQDAALKAANDSLELTRSQFRLGAISYVDLLTAQHDYQQARLGQIKAKASQISDTAALFLALGGGWWQRDLPATLQDNQPKPKKAGSLLEQFEQFRKGK</sequence>
<dbReference type="RefSeq" id="WP_088619010.1">
    <property type="nucleotide sequence ID" value="NZ_CP022129.1"/>
</dbReference>
<dbReference type="InterPro" id="IPR003423">
    <property type="entry name" value="OMP_efflux"/>
</dbReference>
<dbReference type="GO" id="GO:0015562">
    <property type="term" value="F:efflux transmembrane transporter activity"/>
    <property type="evidence" value="ECO:0007669"/>
    <property type="project" value="InterPro"/>
</dbReference>
<keyword evidence="2" id="KW-1134">Transmembrane beta strand</keyword>
<dbReference type="Proteomes" id="UP000197019">
    <property type="component" value="Chromosome"/>
</dbReference>
<keyword evidence="2" id="KW-0564">Palmitate</keyword>
<proteinExistence type="inferred from homology"/>
<accession>A0A1Z4BXW5</accession>
<dbReference type="EMBL" id="CP022129">
    <property type="protein sequence ID" value="ASF46136.1"/>
    <property type="molecule type" value="Genomic_DNA"/>
</dbReference>